<keyword evidence="7" id="KW-0446">Lipid-binding</keyword>
<feature type="domain" description="CRAL-TRIO" evidence="12">
    <location>
        <begin position="324"/>
        <end position="498"/>
    </location>
</feature>
<feature type="region of interest" description="Disordered" evidence="10">
    <location>
        <begin position="195"/>
        <end position="258"/>
    </location>
</feature>
<dbReference type="InterPro" id="IPR036598">
    <property type="entry name" value="GOLD_dom_sf"/>
</dbReference>
<keyword evidence="11" id="KW-1133">Transmembrane helix</keyword>
<evidence type="ECO:0000256" key="10">
    <source>
        <dbReference type="SAM" id="MobiDB-lite"/>
    </source>
</evidence>
<evidence type="ECO:0000256" key="8">
    <source>
        <dbReference type="ARBA" id="ARBA00023136"/>
    </source>
</evidence>
<evidence type="ECO:0008006" key="16">
    <source>
        <dbReference type="Google" id="ProtNLM"/>
    </source>
</evidence>
<dbReference type="SUPFAM" id="SSF52087">
    <property type="entry name" value="CRAL/TRIO domain"/>
    <property type="match status" value="1"/>
</dbReference>
<comment type="caution">
    <text evidence="14">The sequence shown here is derived from an EMBL/GenBank/DDBJ whole genome shotgun (WGS) entry which is preliminary data.</text>
</comment>
<dbReference type="InterPro" id="IPR009038">
    <property type="entry name" value="GOLD_dom"/>
</dbReference>
<evidence type="ECO:0000256" key="2">
    <source>
        <dbReference type="ARBA" id="ARBA00004496"/>
    </source>
</evidence>
<keyword evidence="4" id="KW-0813">Transport</keyword>
<dbReference type="InterPro" id="IPR001251">
    <property type="entry name" value="CRAL-TRIO_dom"/>
</dbReference>
<evidence type="ECO:0000256" key="7">
    <source>
        <dbReference type="ARBA" id="ARBA00023121"/>
    </source>
</evidence>
<dbReference type="GO" id="GO:0008289">
    <property type="term" value="F:lipid binding"/>
    <property type="evidence" value="ECO:0007669"/>
    <property type="project" value="UniProtKB-KW"/>
</dbReference>
<protein>
    <recommendedName>
        <fullName evidence="16">Patellin-4</fullName>
    </recommendedName>
</protein>
<dbReference type="InterPro" id="IPR044834">
    <property type="entry name" value="PATL"/>
</dbReference>
<dbReference type="Proteomes" id="UP001372338">
    <property type="component" value="Unassembled WGS sequence"/>
</dbReference>
<dbReference type="PRINTS" id="PR00180">
    <property type="entry name" value="CRETINALDHBP"/>
</dbReference>
<organism evidence="14 15">
    <name type="scientific">Crotalaria pallida</name>
    <name type="common">Smooth rattlebox</name>
    <name type="synonym">Crotalaria striata</name>
    <dbReference type="NCBI Taxonomy" id="3830"/>
    <lineage>
        <taxon>Eukaryota</taxon>
        <taxon>Viridiplantae</taxon>
        <taxon>Streptophyta</taxon>
        <taxon>Embryophyta</taxon>
        <taxon>Tracheophyta</taxon>
        <taxon>Spermatophyta</taxon>
        <taxon>Magnoliopsida</taxon>
        <taxon>eudicotyledons</taxon>
        <taxon>Gunneridae</taxon>
        <taxon>Pentapetalae</taxon>
        <taxon>rosids</taxon>
        <taxon>fabids</taxon>
        <taxon>Fabales</taxon>
        <taxon>Fabaceae</taxon>
        <taxon>Papilionoideae</taxon>
        <taxon>50 kb inversion clade</taxon>
        <taxon>genistoids sensu lato</taxon>
        <taxon>core genistoids</taxon>
        <taxon>Crotalarieae</taxon>
        <taxon>Crotalaria</taxon>
    </lineage>
</organism>
<evidence type="ECO:0000259" key="12">
    <source>
        <dbReference type="PROSITE" id="PS50191"/>
    </source>
</evidence>
<name>A0AAN9EAJ3_CROPI</name>
<dbReference type="PANTHER" id="PTHR45932">
    <property type="entry name" value="PATELLIN-1"/>
    <property type="match status" value="1"/>
</dbReference>
<dbReference type="GO" id="GO:0005737">
    <property type="term" value="C:cytoplasm"/>
    <property type="evidence" value="ECO:0007669"/>
    <property type="project" value="UniProtKB-SubCell"/>
</dbReference>
<dbReference type="SMART" id="SM00516">
    <property type="entry name" value="SEC14"/>
    <property type="match status" value="1"/>
</dbReference>
<dbReference type="Gene3D" id="3.40.525.10">
    <property type="entry name" value="CRAL-TRIO lipid binding domain"/>
    <property type="match status" value="1"/>
</dbReference>
<evidence type="ECO:0000256" key="1">
    <source>
        <dbReference type="ARBA" id="ARBA00004370"/>
    </source>
</evidence>
<keyword evidence="9" id="KW-0131">Cell cycle</keyword>
<keyword evidence="5" id="KW-0963">Cytoplasm</keyword>
<keyword evidence="6" id="KW-0132">Cell division</keyword>
<dbReference type="InterPro" id="IPR056794">
    <property type="entry name" value="PATL1-6_C_GOLD"/>
</dbReference>
<dbReference type="Pfam" id="PF00650">
    <property type="entry name" value="CRAL_TRIO"/>
    <property type="match status" value="1"/>
</dbReference>
<dbReference type="PROSITE" id="PS50866">
    <property type="entry name" value="GOLD"/>
    <property type="match status" value="1"/>
</dbReference>
<dbReference type="GO" id="GO:0016020">
    <property type="term" value="C:membrane"/>
    <property type="evidence" value="ECO:0007669"/>
    <property type="project" value="UniProtKB-SubCell"/>
</dbReference>
<feature type="region of interest" description="Disordered" evidence="10">
    <location>
        <begin position="124"/>
        <end position="157"/>
    </location>
</feature>
<evidence type="ECO:0000313" key="14">
    <source>
        <dbReference type="EMBL" id="KAK7246187.1"/>
    </source>
</evidence>
<dbReference type="PANTHER" id="PTHR45932:SF2">
    <property type="entry name" value="PATELLIN-4"/>
    <property type="match status" value="1"/>
</dbReference>
<keyword evidence="15" id="KW-1185">Reference proteome</keyword>
<reference evidence="14 15" key="1">
    <citation type="submission" date="2024-01" db="EMBL/GenBank/DDBJ databases">
        <title>The genomes of 5 underutilized Papilionoideae crops provide insights into root nodulation and disease resistanc.</title>
        <authorList>
            <person name="Yuan L."/>
        </authorList>
    </citation>
    <scope>NUCLEOTIDE SEQUENCE [LARGE SCALE GENOMIC DNA]</scope>
    <source>
        <strain evidence="14">ZHUSHIDOU_FW_LH</strain>
        <tissue evidence="14">Leaf</tissue>
    </source>
</reference>
<evidence type="ECO:0000256" key="6">
    <source>
        <dbReference type="ARBA" id="ARBA00022618"/>
    </source>
</evidence>
<dbReference type="Pfam" id="PF25099">
    <property type="entry name" value="GOLD_PATL1_C"/>
    <property type="match status" value="1"/>
</dbReference>
<comment type="subcellular location">
    <subcellularLocation>
        <location evidence="2">Cytoplasm</location>
    </subcellularLocation>
    <subcellularLocation>
        <location evidence="1">Membrane</location>
    </subcellularLocation>
</comment>
<keyword evidence="11" id="KW-0812">Transmembrane</keyword>
<dbReference type="SUPFAM" id="SSF101576">
    <property type="entry name" value="Supernatant protein factor (SPF), C-terminal domain"/>
    <property type="match status" value="1"/>
</dbReference>
<gene>
    <name evidence="14" type="ORF">RIF29_41047</name>
</gene>
<proteinExistence type="inferred from homology"/>
<comment type="similarity">
    <text evidence="3">Belongs to the patellin family.</text>
</comment>
<evidence type="ECO:0000256" key="9">
    <source>
        <dbReference type="ARBA" id="ARBA00023306"/>
    </source>
</evidence>
<evidence type="ECO:0000256" key="3">
    <source>
        <dbReference type="ARBA" id="ARBA00007155"/>
    </source>
</evidence>
<evidence type="ECO:0000313" key="15">
    <source>
        <dbReference type="Proteomes" id="UP001372338"/>
    </source>
</evidence>
<accession>A0AAN9EAJ3</accession>
<feature type="compositionally biased region" description="Basic and acidic residues" evidence="10">
    <location>
        <begin position="137"/>
        <end position="157"/>
    </location>
</feature>
<dbReference type="InterPro" id="IPR036865">
    <property type="entry name" value="CRAL-TRIO_dom_sf"/>
</dbReference>
<dbReference type="EMBL" id="JAYWIO010000008">
    <property type="protein sequence ID" value="KAK7246187.1"/>
    <property type="molecule type" value="Genomic_DNA"/>
</dbReference>
<evidence type="ECO:0000256" key="11">
    <source>
        <dbReference type="SAM" id="Phobius"/>
    </source>
</evidence>
<keyword evidence="8 11" id="KW-0472">Membrane</keyword>
<dbReference type="InterPro" id="IPR011074">
    <property type="entry name" value="CRAL/TRIO_N_dom"/>
</dbReference>
<dbReference type="PROSITE" id="PS50191">
    <property type="entry name" value="CRAL_TRIO"/>
    <property type="match status" value="1"/>
</dbReference>
<dbReference type="InterPro" id="IPR036273">
    <property type="entry name" value="CRAL/TRIO_N_dom_sf"/>
</dbReference>
<dbReference type="CDD" id="cd00170">
    <property type="entry name" value="SEC14"/>
    <property type="match status" value="1"/>
</dbReference>
<dbReference type="GO" id="GO:0051301">
    <property type="term" value="P:cell division"/>
    <property type="evidence" value="ECO:0007669"/>
    <property type="project" value="UniProtKB-KW"/>
</dbReference>
<dbReference type="AlphaFoldDB" id="A0AAN9EAJ3"/>
<evidence type="ECO:0000256" key="4">
    <source>
        <dbReference type="ARBA" id="ARBA00022448"/>
    </source>
</evidence>
<dbReference type="Pfam" id="PF03765">
    <property type="entry name" value="CRAL_TRIO_N"/>
    <property type="match status" value="1"/>
</dbReference>
<evidence type="ECO:0000256" key="5">
    <source>
        <dbReference type="ARBA" id="ARBA00022490"/>
    </source>
</evidence>
<dbReference type="SUPFAM" id="SSF46938">
    <property type="entry name" value="CRAL/TRIO N-terminal domain"/>
    <property type="match status" value="1"/>
</dbReference>
<dbReference type="SMART" id="SM01100">
    <property type="entry name" value="CRAL_TRIO_N"/>
    <property type="match status" value="1"/>
</dbReference>
<dbReference type="Gene3D" id="2.60.120.680">
    <property type="entry name" value="GOLD domain"/>
    <property type="match status" value="1"/>
</dbReference>
<feature type="transmembrane region" description="Helical" evidence="11">
    <location>
        <begin position="21"/>
        <end position="43"/>
    </location>
</feature>
<evidence type="ECO:0000259" key="13">
    <source>
        <dbReference type="PROSITE" id="PS50866"/>
    </source>
</evidence>
<feature type="domain" description="GOLD" evidence="13">
    <location>
        <begin position="474"/>
        <end position="607"/>
    </location>
</feature>
<sequence length="614" mass="69570">MFKTLRIKRSINQLCYRLWGLLFPHFSLFFSSFQILYITQPLLQLTTLLNLTTTLQTSNTHPHPLIFLCSFFCTIPSLLKLKSVNMTAEVVAEVKAQEGTQTTAEVVVAAAAQVEEPQKVVAQEDKAVVVEGEDEKEPSPKDDESKPKTVEKSSSYKEESNFLSDLKEFEKKALNELKTKLEEAILGNNLFKKEEPKKKETSKAAAGEEKKEESAKESDEKTEKVDEEKKKESEEEKKEEEGSKESDEKNEKEVEEKKVEEVEEIEKDVSIWGVPLLPSKGAEGTDVVLLKFLRAREFKVNDAFEMLKKTLIWRKESKIDSIVDEVLASDLASAAYMSGVDNEGHPVCYNFFGVFESEELYQKSFGTEEKRSEFLRWRCQLMEKAIQKLNFKPGGVSSLVQINDLKNFPGPKKELRIATNKAVAILQDNYPEMVAKNIFINVPFWYYAINALLSPFLTQRTKSKMVVARPAKVTETLIKYIPIAEIPVQYGGFKRENDSEFSAQDGGAVSELTLKAGSTTTIEIPALEVGSTLCWDLTVLGWEVSYKEEFVPSDEGSYTIIVQKGKKIGSHEGPIRNTFRNNEPGKVILTLDNTSNKKKRVLYRYKINNNKTSF</sequence>